<dbReference type="Gene3D" id="1.10.1000.11">
    <property type="entry name" value="Arf Nucleotide-binding Site Opener,domain 2"/>
    <property type="match status" value="1"/>
</dbReference>
<dbReference type="AlphaFoldDB" id="A0A0B1RX47"/>
<name>A0A0B1RX47_OESDE</name>
<proteinExistence type="predicted"/>
<feature type="transmembrane region" description="Helical" evidence="1">
    <location>
        <begin position="73"/>
        <end position="95"/>
    </location>
</feature>
<evidence type="ECO:0000313" key="2">
    <source>
        <dbReference type="EMBL" id="KHJ76191.1"/>
    </source>
</evidence>
<evidence type="ECO:0008006" key="4">
    <source>
        <dbReference type="Google" id="ProtNLM"/>
    </source>
</evidence>
<dbReference type="Proteomes" id="UP000053660">
    <property type="component" value="Unassembled WGS sequence"/>
</dbReference>
<accession>A0A0B1RX47</accession>
<evidence type="ECO:0000313" key="3">
    <source>
        <dbReference type="Proteomes" id="UP000053660"/>
    </source>
</evidence>
<keyword evidence="1" id="KW-0472">Membrane</keyword>
<keyword evidence="3" id="KW-1185">Reference proteome</keyword>
<keyword evidence="1" id="KW-1133">Transmembrane helix</keyword>
<dbReference type="InterPro" id="IPR023394">
    <property type="entry name" value="Sec7_C_sf"/>
</dbReference>
<keyword evidence="1" id="KW-0812">Transmembrane</keyword>
<evidence type="ECO:0000256" key="1">
    <source>
        <dbReference type="SAM" id="Phobius"/>
    </source>
</evidence>
<sequence>MQLEQFIHNLRGQDKMRGEKEGIDIDRACLQGIYERVRAEEIRPGDDHVAQVARVDAAIVARDKPVRGYFYRVLYYAYLFPLFLCILHEVLWALLTNEKTES</sequence>
<reference evidence="2 3" key="1">
    <citation type="submission" date="2014-03" db="EMBL/GenBank/DDBJ databases">
        <title>Draft genome of the hookworm Oesophagostomum dentatum.</title>
        <authorList>
            <person name="Mitreva M."/>
        </authorList>
    </citation>
    <scope>NUCLEOTIDE SEQUENCE [LARGE SCALE GENOMIC DNA]</scope>
    <source>
        <strain evidence="2 3">OD-Hann</strain>
    </source>
</reference>
<dbReference type="EMBL" id="KN612001">
    <property type="protein sequence ID" value="KHJ76191.1"/>
    <property type="molecule type" value="Genomic_DNA"/>
</dbReference>
<dbReference type="OrthoDB" id="430364at2759"/>
<protein>
    <recommendedName>
        <fullName evidence="4">SEC7 domain-containing protein</fullName>
    </recommendedName>
</protein>
<organism evidence="2 3">
    <name type="scientific">Oesophagostomum dentatum</name>
    <name type="common">Nodular worm</name>
    <dbReference type="NCBI Taxonomy" id="61180"/>
    <lineage>
        <taxon>Eukaryota</taxon>
        <taxon>Metazoa</taxon>
        <taxon>Ecdysozoa</taxon>
        <taxon>Nematoda</taxon>
        <taxon>Chromadorea</taxon>
        <taxon>Rhabditida</taxon>
        <taxon>Rhabditina</taxon>
        <taxon>Rhabditomorpha</taxon>
        <taxon>Strongyloidea</taxon>
        <taxon>Strongylidae</taxon>
        <taxon>Oesophagostomum</taxon>
    </lineage>
</organism>
<gene>
    <name evidence="2" type="ORF">OESDEN_24189</name>
</gene>